<keyword evidence="2" id="KW-1185">Reference proteome</keyword>
<comment type="caution">
    <text evidence="1">The sequence shown here is derived from an EMBL/GenBank/DDBJ whole genome shotgun (WGS) entry which is preliminary data.</text>
</comment>
<proteinExistence type="predicted"/>
<organism evidence="1 2">
    <name type="scientific">Ditylenchus destructor</name>
    <dbReference type="NCBI Taxonomy" id="166010"/>
    <lineage>
        <taxon>Eukaryota</taxon>
        <taxon>Metazoa</taxon>
        <taxon>Ecdysozoa</taxon>
        <taxon>Nematoda</taxon>
        <taxon>Chromadorea</taxon>
        <taxon>Rhabditida</taxon>
        <taxon>Tylenchina</taxon>
        <taxon>Tylenchomorpha</taxon>
        <taxon>Sphaerularioidea</taxon>
        <taxon>Anguinidae</taxon>
        <taxon>Anguininae</taxon>
        <taxon>Ditylenchus</taxon>
    </lineage>
</organism>
<dbReference type="AlphaFoldDB" id="A0AAD4MQJ0"/>
<evidence type="ECO:0000313" key="2">
    <source>
        <dbReference type="Proteomes" id="UP001201812"/>
    </source>
</evidence>
<name>A0AAD4MQJ0_9BILA</name>
<reference evidence="1" key="1">
    <citation type="submission" date="2022-01" db="EMBL/GenBank/DDBJ databases">
        <title>Genome Sequence Resource for Two Populations of Ditylenchus destructor, the Migratory Endoparasitic Phytonematode.</title>
        <authorList>
            <person name="Zhang H."/>
            <person name="Lin R."/>
            <person name="Xie B."/>
        </authorList>
    </citation>
    <scope>NUCLEOTIDE SEQUENCE</scope>
    <source>
        <strain evidence="1">BazhouSP</strain>
    </source>
</reference>
<accession>A0AAD4MQJ0</accession>
<evidence type="ECO:0000313" key="1">
    <source>
        <dbReference type="EMBL" id="KAI1698452.1"/>
    </source>
</evidence>
<protein>
    <submittedName>
        <fullName evidence="1">Uncharacterized protein</fullName>
    </submittedName>
</protein>
<dbReference type="Proteomes" id="UP001201812">
    <property type="component" value="Unassembled WGS sequence"/>
</dbReference>
<dbReference type="EMBL" id="JAKKPZ010000218">
    <property type="protein sequence ID" value="KAI1698452.1"/>
    <property type="molecule type" value="Genomic_DNA"/>
</dbReference>
<gene>
    <name evidence="1" type="ORF">DdX_17907</name>
</gene>
<sequence length="114" mass="12707">MRQQQQLIKASADAIALEAIFQLQSRLTDEGTKIESHMKFIHELLSEAQVFFDKLAAFSGKKSRKPSPKLAIGKSDEAQYSQMDKFDGVINPAAKFDSRTLLTSLKGALEHIPE</sequence>